<organism evidence="2 3">
    <name type="scientific">Nonomuraea solani</name>
    <dbReference type="NCBI Taxonomy" id="1144553"/>
    <lineage>
        <taxon>Bacteria</taxon>
        <taxon>Bacillati</taxon>
        <taxon>Actinomycetota</taxon>
        <taxon>Actinomycetes</taxon>
        <taxon>Streptosporangiales</taxon>
        <taxon>Streptosporangiaceae</taxon>
        <taxon>Nonomuraea</taxon>
    </lineage>
</organism>
<dbReference type="EMBL" id="FNVT01000007">
    <property type="protein sequence ID" value="SEG91196.1"/>
    <property type="molecule type" value="Genomic_DNA"/>
</dbReference>
<gene>
    <name evidence="2" type="ORF">SAMN05444920_107211</name>
</gene>
<dbReference type="Pfam" id="PF22302">
    <property type="entry name" value="DUF6968"/>
    <property type="match status" value="1"/>
</dbReference>
<feature type="domain" description="DUF6968" evidence="1">
    <location>
        <begin position="5"/>
        <end position="93"/>
    </location>
</feature>
<reference evidence="2 3" key="1">
    <citation type="submission" date="2016-10" db="EMBL/GenBank/DDBJ databases">
        <authorList>
            <person name="de Groot N.N."/>
        </authorList>
    </citation>
    <scope>NUCLEOTIDE SEQUENCE [LARGE SCALE GENOMIC DNA]</scope>
    <source>
        <strain evidence="2 3">CGMCC 4.7037</strain>
    </source>
</reference>
<protein>
    <recommendedName>
        <fullName evidence="1">DUF6968 domain-containing protein</fullName>
    </recommendedName>
</protein>
<proteinExistence type="predicted"/>
<evidence type="ECO:0000313" key="3">
    <source>
        <dbReference type="Proteomes" id="UP000236732"/>
    </source>
</evidence>
<dbReference type="Proteomes" id="UP000236732">
    <property type="component" value="Unassembled WGS sequence"/>
</dbReference>
<accession>A0A1H6E2H7</accession>
<evidence type="ECO:0000259" key="1">
    <source>
        <dbReference type="Pfam" id="PF22302"/>
    </source>
</evidence>
<name>A0A1H6E2H7_9ACTN</name>
<dbReference type="AlphaFoldDB" id="A0A1H6E2H7"/>
<sequence>MYEIAHRVLALRTDPPRDVVVAIGVPYEEPTGEWSCPYRIDGLAGWEHERKVTGLDSLEAVELAMAMVRAALAGSHEAKEGLLTWDDEPAGQRAQTVYVSWDKLRNIAYIAMKHEVVPGEAVRQFVAEDIVLDYGDAGQLLGLELIDAERLLPAEMRI</sequence>
<dbReference type="InterPro" id="IPR054241">
    <property type="entry name" value="DUF6968"/>
</dbReference>
<evidence type="ECO:0000313" key="2">
    <source>
        <dbReference type="EMBL" id="SEG91196.1"/>
    </source>
</evidence>
<keyword evidence="3" id="KW-1185">Reference proteome</keyword>